<dbReference type="InterPro" id="IPR050791">
    <property type="entry name" value="Aldo-Keto_reductase"/>
</dbReference>
<keyword evidence="2" id="KW-0560">Oxidoreductase</keyword>
<evidence type="ECO:0000256" key="2">
    <source>
        <dbReference type="ARBA" id="ARBA00023002"/>
    </source>
</evidence>
<dbReference type="GO" id="GO:0016491">
    <property type="term" value="F:oxidoreductase activity"/>
    <property type="evidence" value="ECO:0007669"/>
    <property type="project" value="UniProtKB-KW"/>
</dbReference>
<protein>
    <recommendedName>
        <fullName evidence="3">NADP-dependent oxidoreductase domain-containing protein</fullName>
    </recommendedName>
</protein>
<keyword evidence="1" id="KW-0521">NADP</keyword>
<feature type="domain" description="NADP-dependent oxidoreductase" evidence="3">
    <location>
        <begin position="28"/>
        <end position="128"/>
    </location>
</feature>
<sequence>MKGELMAEEQKFRIPMVKLRNQGFQVSKLGFGCMRLTGINNIPLYVDVGISIVEDAFTKGITFLDSADVYGPHTNKVLLGKSLKQLPREKIRIATKFGIAGTRPTGVLVKGTPEYVRSCCEASLKHLDAK</sequence>
<dbReference type="Gramene" id="RZC48940">
    <property type="protein sequence ID" value="RZC48940"/>
    <property type="gene ID" value="C5167_017369"/>
</dbReference>
<dbReference type="Gene3D" id="3.20.20.100">
    <property type="entry name" value="NADP-dependent oxidoreductase domain"/>
    <property type="match status" value="1"/>
</dbReference>
<dbReference type="InterPro" id="IPR036812">
    <property type="entry name" value="NAD(P)_OxRdtase_dom_sf"/>
</dbReference>
<dbReference type="PANTHER" id="PTHR43625">
    <property type="entry name" value="AFLATOXIN B1 ALDEHYDE REDUCTASE"/>
    <property type="match status" value="1"/>
</dbReference>
<dbReference type="GO" id="GO:0005737">
    <property type="term" value="C:cytoplasm"/>
    <property type="evidence" value="ECO:0007669"/>
    <property type="project" value="TreeGrafter"/>
</dbReference>
<dbReference type="SUPFAM" id="SSF51430">
    <property type="entry name" value="NAD(P)-linked oxidoreductase"/>
    <property type="match status" value="1"/>
</dbReference>
<proteinExistence type="predicted"/>
<dbReference type="OMA" id="IDNANEC"/>
<dbReference type="AlphaFoldDB" id="A0A4Y7IMC6"/>
<dbReference type="Proteomes" id="UP000316621">
    <property type="component" value="Chromosome 2"/>
</dbReference>
<accession>A0A4Y7IMC6</accession>
<evidence type="ECO:0000313" key="5">
    <source>
        <dbReference type="Proteomes" id="UP000316621"/>
    </source>
</evidence>
<dbReference type="Pfam" id="PF00248">
    <property type="entry name" value="Aldo_ket_red"/>
    <property type="match status" value="1"/>
</dbReference>
<dbReference type="PANTHER" id="PTHR43625:SF81">
    <property type="entry name" value="OS01G0618100 PROTEIN"/>
    <property type="match status" value="1"/>
</dbReference>
<evidence type="ECO:0000259" key="3">
    <source>
        <dbReference type="Pfam" id="PF00248"/>
    </source>
</evidence>
<reference evidence="4 5" key="1">
    <citation type="journal article" date="2018" name="Science">
        <title>The opium poppy genome and morphinan production.</title>
        <authorList>
            <person name="Guo L."/>
            <person name="Winzer T."/>
            <person name="Yang X."/>
            <person name="Li Y."/>
            <person name="Ning Z."/>
            <person name="He Z."/>
            <person name="Teodor R."/>
            <person name="Lu Y."/>
            <person name="Bowser T.A."/>
            <person name="Graham I.A."/>
            <person name="Ye K."/>
        </authorList>
    </citation>
    <scope>NUCLEOTIDE SEQUENCE [LARGE SCALE GENOMIC DNA]</scope>
    <source>
        <strain evidence="5">cv. HN1</strain>
        <tissue evidence="4">Leaves</tissue>
    </source>
</reference>
<name>A0A4Y7IMC6_PAPSO</name>
<evidence type="ECO:0000313" key="4">
    <source>
        <dbReference type="EMBL" id="RZC48940.1"/>
    </source>
</evidence>
<evidence type="ECO:0000256" key="1">
    <source>
        <dbReference type="ARBA" id="ARBA00022857"/>
    </source>
</evidence>
<keyword evidence="5" id="KW-1185">Reference proteome</keyword>
<dbReference type="STRING" id="3469.A0A4Y7IMC6"/>
<organism evidence="4 5">
    <name type="scientific">Papaver somniferum</name>
    <name type="common">Opium poppy</name>
    <dbReference type="NCBI Taxonomy" id="3469"/>
    <lineage>
        <taxon>Eukaryota</taxon>
        <taxon>Viridiplantae</taxon>
        <taxon>Streptophyta</taxon>
        <taxon>Embryophyta</taxon>
        <taxon>Tracheophyta</taxon>
        <taxon>Spermatophyta</taxon>
        <taxon>Magnoliopsida</taxon>
        <taxon>Ranunculales</taxon>
        <taxon>Papaveraceae</taxon>
        <taxon>Papaveroideae</taxon>
        <taxon>Papaver</taxon>
    </lineage>
</organism>
<dbReference type="EMBL" id="CM010716">
    <property type="protein sequence ID" value="RZC48940.1"/>
    <property type="molecule type" value="Genomic_DNA"/>
</dbReference>
<gene>
    <name evidence="4" type="ORF">C5167_017369</name>
</gene>
<dbReference type="InterPro" id="IPR023210">
    <property type="entry name" value="NADP_OxRdtase_dom"/>
</dbReference>